<accession>A0A5B7J8J2</accession>
<organism evidence="2 3">
    <name type="scientific">Portunus trituberculatus</name>
    <name type="common">Swimming crab</name>
    <name type="synonym">Neptunus trituberculatus</name>
    <dbReference type="NCBI Taxonomy" id="210409"/>
    <lineage>
        <taxon>Eukaryota</taxon>
        <taxon>Metazoa</taxon>
        <taxon>Ecdysozoa</taxon>
        <taxon>Arthropoda</taxon>
        <taxon>Crustacea</taxon>
        <taxon>Multicrustacea</taxon>
        <taxon>Malacostraca</taxon>
        <taxon>Eumalacostraca</taxon>
        <taxon>Eucarida</taxon>
        <taxon>Decapoda</taxon>
        <taxon>Pleocyemata</taxon>
        <taxon>Brachyura</taxon>
        <taxon>Eubrachyura</taxon>
        <taxon>Portunoidea</taxon>
        <taxon>Portunidae</taxon>
        <taxon>Portuninae</taxon>
        <taxon>Portunus</taxon>
    </lineage>
</organism>
<evidence type="ECO:0000313" key="2">
    <source>
        <dbReference type="EMBL" id="MPC91139.1"/>
    </source>
</evidence>
<dbReference type="Proteomes" id="UP000324222">
    <property type="component" value="Unassembled WGS sequence"/>
</dbReference>
<comment type="caution">
    <text evidence="2">The sequence shown here is derived from an EMBL/GenBank/DDBJ whole genome shotgun (WGS) entry which is preliminary data.</text>
</comment>
<keyword evidence="3" id="KW-1185">Reference proteome</keyword>
<dbReference type="EMBL" id="VSRR010086713">
    <property type="protein sequence ID" value="MPC91139.1"/>
    <property type="molecule type" value="Genomic_DNA"/>
</dbReference>
<feature type="compositionally biased region" description="Low complexity" evidence="1">
    <location>
        <begin position="148"/>
        <end position="161"/>
    </location>
</feature>
<feature type="region of interest" description="Disordered" evidence="1">
    <location>
        <begin position="106"/>
        <end position="161"/>
    </location>
</feature>
<dbReference type="AlphaFoldDB" id="A0A5B7J8J2"/>
<protein>
    <submittedName>
        <fullName evidence="2">Uncharacterized protein</fullName>
    </submittedName>
</protein>
<proteinExistence type="predicted"/>
<gene>
    <name evidence="2" type="ORF">E2C01_086156</name>
</gene>
<sequence>MDVTLECEPKAACLNYHIGTVPETPQPQPQASLSTVFPPLGNRCQRSCYLMQPSGPRVPILCNARRATHYNRGLWRCHMPNIQPSLAIVRGKGRRGRAVSLFASIKGIGSPPQHKRSAADQYAAEPISPPDSDESAVPRPLSTPPASPTGTPATASHTTPD</sequence>
<name>A0A5B7J8J2_PORTR</name>
<evidence type="ECO:0000313" key="3">
    <source>
        <dbReference type="Proteomes" id="UP000324222"/>
    </source>
</evidence>
<reference evidence="2 3" key="1">
    <citation type="submission" date="2019-05" db="EMBL/GenBank/DDBJ databases">
        <title>Another draft genome of Portunus trituberculatus and its Hox gene families provides insights of decapod evolution.</title>
        <authorList>
            <person name="Jeong J.-H."/>
            <person name="Song I."/>
            <person name="Kim S."/>
            <person name="Choi T."/>
            <person name="Kim D."/>
            <person name="Ryu S."/>
            <person name="Kim W."/>
        </authorList>
    </citation>
    <scope>NUCLEOTIDE SEQUENCE [LARGE SCALE GENOMIC DNA]</scope>
    <source>
        <tissue evidence="2">Muscle</tissue>
    </source>
</reference>
<evidence type="ECO:0000256" key="1">
    <source>
        <dbReference type="SAM" id="MobiDB-lite"/>
    </source>
</evidence>